<name>A0A3S0QFT0_9FLAO</name>
<dbReference type="InterPro" id="IPR042279">
    <property type="entry name" value="Pep_M60_3"/>
</dbReference>
<protein>
    <submittedName>
        <fullName evidence="1">Uncharacterized protein</fullName>
    </submittedName>
</protein>
<dbReference type="Gene3D" id="1.10.390.30">
    <property type="entry name" value="Peptidase M60, enhancin-like domain 3"/>
    <property type="match status" value="1"/>
</dbReference>
<evidence type="ECO:0000313" key="1">
    <source>
        <dbReference type="EMBL" id="RTZ46466.1"/>
    </source>
</evidence>
<dbReference type="EMBL" id="RYFC01000003">
    <property type="protein sequence ID" value="RTZ46466.1"/>
    <property type="molecule type" value="Genomic_DNA"/>
</dbReference>
<accession>A0A3S0QFT0</accession>
<comment type="caution">
    <text evidence="1">The sequence shown here is derived from an EMBL/GenBank/DDBJ whole genome shotgun (WGS) entry which is preliminary data.</text>
</comment>
<dbReference type="AlphaFoldDB" id="A0A3S0QFT0"/>
<gene>
    <name evidence="1" type="ORF">EJ377_19875</name>
</gene>
<sequence>MNFVKNTCDAVQEDLTDFFTNTGFLRPVDGTMDDYVSQQLTITQSMIDDVKSYVLSKGYAKPVSPVINYISANSVSTFKNLLPVSGITGVGAQIISNTNGRFLLIDNAQWTNAVAFETYDIANALISVSIVGTGDTTLANTYVDFPSSAQKVYAIGYNGQKILVYPAGTLAADNSIANKNNISVFPNPLKADRN</sequence>
<reference evidence="1 2" key="1">
    <citation type="submission" date="2018-12" db="EMBL/GenBank/DDBJ databases">
        <title>Draft Genome Sequence of Chryseobacterium arthrosphaerae strain ED882-96 Isolated from the Blood of a Patient with Liver Cirrhosis in Taiwan.</title>
        <authorList>
            <person name="Lin J.-N."/>
            <person name="Lai C.-H."/>
            <person name="Yang C.-H."/>
            <person name="Huang Y.-H."/>
        </authorList>
    </citation>
    <scope>NUCLEOTIDE SEQUENCE [LARGE SCALE GENOMIC DNA]</scope>
    <source>
        <strain evidence="1 2">ED882-96</strain>
    </source>
</reference>
<proteinExistence type="predicted"/>
<organism evidence="1 2">
    <name type="scientific">Chryseobacterium arthrosphaerae</name>
    <dbReference type="NCBI Taxonomy" id="651561"/>
    <lineage>
        <taxon>Bacteria</taxon>
        <taxon>Pseudomonadati</taxon>
        <taxon>Bacteroidota</taxon>
        <taxon>Flavobacteriia</taxon>
        <taxon>Flavobacteriales</taxon>
        <taxon>Weeksellaceae</taxon>
        <taxon>Chryseobacterium group</taxon>
        <taxon>Chryseobacterium</taxon>
    </lineage>
</organism>
<dbReference type="Proteomes" id="UP000276953">
    <property type="component" value="Unassembled WGS sequence"/>
</dbReference>
<evidence type="ECO:0000313" key="2">
    <source>
        <dbReference type="Proteomes" id="UP000276953"/>
    </source>
</evidence>